<evidence type="ECO:0000313" key="2">
    <source>
        <dbReference type="Proteomes" id="UP000825729"/>
    </source>
</evidence>
<protein>
    <submittedName>
        <fullName evidence="1">Uncharacterized protein</fullName>
    </submittedName>
</protein>
<dbReference type="Proteomes" id="UP000825729">
    <property type="component" value="Unassembled WGS sequence"/>
</dbReference>
<reference evidence="1 2" key="1">
    <citation type="submission" date="2021-07" db="EMBL/GenBank/DDBJ databases">
        <title>The Aristolochia fimbriata genome: insights into angiosperm evolution, floral development and chemical biosynthesis.</title>
        <authorList>
            <person name="Jiao Y."/>
        </authorList>
    </citation>
    <scope>NUCLEOTIDE SEQUENCE [LARGE SCALE GENOMIC DNA]</scope>
    <source>
        <strain evidence="1">IBCAS-2021</strain>
        <tissue evidence="1">Leaf</tissue>
    </source>
</reference>
<accession>A0AAV7EBJ4</accession>
<keyword evidence="2" id="KW-1185">Reference proteome</keyword>
<sequence length="179" mass="19876">MANNEPFAMVSHKTVATIKTCHVGELPDFPSVSAADCVGYTPPNTRIISLAFVTAYIYQSFVMVNDTVMSIECTWKTLWLWHILGLYSKSPLAVKQLSRQMLDVHADSERKTEELRKFEADVVAKLDLLVQKNKVAQSSLDEVKSELVIARSQVASLEAQSLTVVATHTQEAVDEAVHI</sequence>
<name>A0AAV7EBJ4_ARIFI</name>
<dbReference type="EMBL" id="JAINDJ010000005">
    <property type="protein sequence ID" value="KAG9446220.1"/>
    <property type="molecule type" value="Genomic_DNA"/>
</dbReference>
<organism evidence="1 2">
    <name type="scientific">Aristolochia fimbriata</name>
    <name type="common">White veined hardy Dutchman's pipe vine</name>
    <dbReference type="NCBI Taxonomy" id="158543"/>
    <lineage>
        <taxon>Eukaryota</taxon>
        <taxon>Viridiplantae</taxon>
        <taxon>Streptophyta</taxon>
        <taxon>Embryophyta</taxon>
        <taxon>Tracheophyta</taxon>
        <taxon>Spermatophyta</taxon>
        <taxon>Magnoliopsida</taxon>
        <taxon>Magnoliidae</taxon>
        <taxon>Piperales</taxon>
        <taxon>Aristolochiaceae</taxon>
        <taxon>Aristolochia</taxon>
    </lineage>
</organism>
<dbReference type="AlphaFoldDB" id="A0AAV7EBJ4"/>
<evidence type="ECO:0000313" key="1">
    <source>
        <dbReference type="EMBL" id="KAG9446220.1"/>
    </source>
</evidence>
<comment type="caution">
    <text evidence="1">The sequence shown here is derived from an EMBL/GenBank/DDBJ whole genome shotgun (WGS) entry which is preliminary data.</text>
</comment>
<proteinExistence type="predicted"/>
<gene>
    <name evidence="1" type="ORF">H6P81_012348</name>
</gene>